<sequence length="97" mass="11082">MITAKHAIKCAMDYLKSMKEDMGSGSISDIRLEEVELSEDEKDWLITLGYDVPVKDRILTDLGITNPAIGQRYQREYKIFKVESKGGNVKSMKIRKI</sequence>
<gene>
    <name evidence="1" type="ORF">KME25_06540</name>
</gene>
<reference evidence="1" key="1">
    <citation type="submission" date="2021-05" db="EMBL/GenBank/DDBJ databases">
        <authorList>
            <person name="Pietrasiak N."/>
            <person name="Ward R."/>
            <person name="Stajich J.E."/>
            <person name="Kurbessoian T."/>
        </authorList>
    </citation>
    <scope>NUCLEOTIDE SEQUENCE</scope>
    <source>
        <strain evidence="1">CPER-KK1</strain>
    </source>
</reference>
<protein>
    <submittedName>
        <fullName evidence="1">Uncharacterized protein</fullName>
    </submittedName>
</protein>
<name>A0A951PHU5_9CYAN</name>
<evidence type="ECO:0000313" key="2">
    <source>
        <dbReference type="Proteomes" id="UP000753908"/>
    </source>
</evidence>
<accession>A0A951PHU5</accession>
<comment type="caution">
    <text evidence="1">The sequence shown here is derived from an EMBL/GenBank/DDBJ whole genome shotgun (WGS) entry which is preliminary data.</text>
</comment>
<reference evidence="1" key="2">
    <citation type="journal article" date="2022" name="Microbiol. Resour. Announc.">
        <title>Metagenome Sequencing to Explore Phylogenomics of Terrestrial Cyanobacteria.</title>
        <authorList>
            <person name="Ward R.D."/>
            <person name="Stajich J.E."/>
            <person name="Johansen J.R."/>
            <person name="Huntemann M."/>
            <person name="Clum A."/>
            <person name="Foster B."/>
            <person name="Foster B."/>
            <person name="Roux S."/>
            <person name="Palaniappan K."/>
            <person name="Varghese N."/>
            <person name="Mukherjee S."/>
            <person name="Reddy T.B.K."/>
            <person name="Daum C."/>
            <person name="Copeland A."/>
            <person name="Chen I.A."/>
            <person name="Ivanova N.N."/>
            <person name="Kyrpides N.C."/>
            <person name="Shapiro N."/>
            <person name="Eloe-Fadrosh E.A."/>
            <person name="Pietrasiak N."/>
        </authorList>
    </citation>
    <scope>NUCLEOTIDE SEQUENCE</scope>
    <source>
        <strain evidence="1">CPER-KK1</strain>
    </source>
</reference>
<dbReference type="Proteomes" id="UP000753908">
    <property type="component" value="Unassembled WGS sequence"/>
</dbReference>
<evidence type="ECO:0000313" key="1">
    <source>
        <dbReference type="EMBL" id="MBW4544085.1"/>
    </source>
</evidence>
<proteinExistence type="predicted"/>
<organism evidence="1 2">
    <name type="scientific">Symplocastrum torsivum CPER-KK1</name>
    <dbReference type="NCBI Taxonomy" id="450513"/>
    <lineage>
        <taxon>Bacteria</taxon>
        <taxon>Bacillati</taxon>
        <taxon>Cyanobacteriota</taxon>
        <taxon>Cyanophyceae</taxon>
        <taxon>Oscillatoriophycideae</taxon>
        <taxon>Oscillatoriales</taxon>
        <taxon>Microcoleaceae</taxon>
        <taxon>Symplocastrum</taxon>
    </lineage>
</organism>
<dbReference type="EMBL" id="JAHHIF010000006">
    <property type="protein sequence ID" value="MBW4544085.1"/>
    <property type="molecule type" value="Genomic_DNA"/>
</dbReference>
<dbReference type="AlphaFoldDB" id="A0A951PHU5"/>